<evidence type="ECO:0000259" key="6">
    <source>
        <dbReference type="Pfam" id="PF00326"/>
    </source>
</evidence>
<dbReference type="InterPro" id="IPR011042">
    <property type="entry name" value="6-blade_b-propeller_TolB-like"/>
</dbReference>
<dbReference type="InterPro" id="IPR029058">
    <property type="entry name" value="AB_hydrolase_fold"/>
</dbReference>
<dbReference type="Gene3D" id="3.40.50.1820">
    <property type="entry name" value="alpha/beta hydrolase"/>
    <property type="match status" value="1"/>
</dbReference>
<keyword evidence="1" id="KW-0378">Hydrolase</keyword>
<gene>
    <name evidence="7" type="ORF">MNODULE_22000</name>
</gene>
<comment type="function">
    <text evidence="5">This enzyme catalyzes the hydrolysis of the N-terminal peptide bond of an N-acetylated peptide to generate an N-acetylated amino acid and a peptide with a free N-terminus. It preferentially cleaves off Ac-Ala, Ac-Met and Ac-Ser. Also, involved in the degradation of oxidized and glycated proteins.</text>
</comment>
<evidence type="ECO:0000313" key="7">
    <source>
        <dbReference type="EMBL" id="NKE73437.1"/>
    </source>
</evidence>
<protein>
    <recommendedName>
        <fullName evidence="4">Acyl-peptide hydrolase</fullName>
    </recommendedName>
    <alternativeName>
        <fullName evidence="3">Acylaminoacyl-peptidase</fullName>
    </alternativeName>
</protein>
<keyword evidence="8" id="KW-1185">Reference proteome</keyword>
<dbReference type="Pfam" id="PF00326">
    <property type="entry name" value="Peptidase_S9"/>
    <property type="match status" value="1"/>
</dbReference>
<dbReference type="SUPFAM" id="SSF53474">
    <property type="entry name" value="alpha/beta-Hydrolases"/>
    <property type="match status" value="1"/>
</dbReference>
<dbReference type="InterPro" id="IPR001375">
    <property type="entry name" value="Peptidase_S9_cat"/>
</dbReference>
<dbReference type="PANTHER" id="PTHR42776">
    <property type="entry name" value="SERINE PEPTIDASE S9 FAMILY MEMBER"/>
    <property type="match status" value="1"/>
</dbReference>
<evidence type="ECO:0000313" key="8">
    <source>
        <dbReference type="Proteomes" id="UP000534783"/>
    </source>
</evidence>
<organism evidence="7 8">
    <name type="scientific">Candidatus Manganitrophus noduliformans</name>
    <dbReference type="NCBI Taxonomy" id="2606439"/>
    <lineage>
        <taxon>Bacteria</taxon>
        <taxon>Pseudomonadati</taxon>
        <taxon>Nitrospirota</taxon>
        <taxon>Nitrospiria</taxon>
        <taxon>Candidatus Troglogloeales</taxon>
        <taxon>Candidatus Manganitrophaceae</taxon>
        <taxon>Candidatus Manganitrophus</taxon>
    </lineage>
</organism>
<evidence type="ECO:0000256" key="1">
    <source>
        <dbReference type="ARBA" id="ARBA00022801"/>
    </source>
</evidence>
<dbReference type="Gene3D" id="2.120.10.30">
    <property type="entry name" value="TolB, C-terminal domain"/>
    <property type="match status" value="1"/>
</dbReference>
<dbReference type="Proteomes" id="UP000534783">
    <property type="component" value="Unassembled WGS sequence"/>
</dbReference>
<accession>A0A7X6DU41</accession>
<evidence type="ECO:0000256" key="4">
    <source>
        <dbReference type="ARBA" id="ARBA00032596"/>
    </source>
</evidence>
<dbReference type="EMBL" id="VTOW01000007">
    <property type="protein sequence ID" value="NKE73437.1"/>
    <property type="molecule type" value="Genomic_DNA"/>
</dbReference>
<name>A0A7X6DU41_9BACT</name>
<reference evidence="7 8" key="1">
    <citation type="journal article" date="2020" name="Nature">
        <title>Bacterial chemolithoautotrophy via manganese oxidation.</title>
        <authorList>
            <person name="Yu H."/>
            <person name="Leadbetter J.R."/>
        </authorList>
    </citation>
    <scope>NUCLEOTIDE SEQUENCE [LARGE SCALE GENOMIC DNA]</scope>
    <source>
        <strain evidence="7 8">Mn-1</strain>
    </source>
</reference>
<evidence type="ECO:0000256" key="5">
    <source>
        <dbReference type="ARBA" id="ARBA00045885"/>
    </source>
</evidence>
<dbReference type="PANTHER" id="PTHR42776:SF27">
    <property type="entry name" value="DIPEPTIDYL PEPTIDASE FAMILY MEMBER 6"/>
    <property type="match status" value="1"/>
</dbReference>
<dbReference type="PROSITE" id="PS00708">
    <property type="entry name" value="PRO_ENDOPEP_SER"/>
    <property type="match status" value="1"/>
</dbReference>
<evidence type="ECO:0000256" key="3">
    <source>
        <dbReference type="ARBA" id="ARBA00032284"/>
    </source>
</evidence>
<feature type="domain" description="Peptidase S9 prolyl oligopeptidase catalytic" evidence="6">
    <location>
        <begin position="402"/>
        <end position="610"/>
    </location>
</feature>
<dbReference type="SUPFAM" id="SSF82171">
    <property type="entry name" value="DPP6 N-terminal domain-like"/>
    <property type="match status" value="1"/>
</dbReference>
<comment type="caution">
    <text evidence="7">The sequence shown here is derived from an EMBL/GenBank/DDBJ whole genome shotgun (WGS) entry which is preliminary data.</text>
</comment>
<evidence type="ECO:0000256" key="2">
    <source>
        <dbReference type="ARBA" id="ARBA00022990"/>
    </source>
</evidence>
<dbReference type="InterPro" id="IPR002471">
    <property type="entry name" value="Pept_S9_AS"/>
</dbReference>
<proteinExistence type="predicted"/>
<dbReference type="GO" id="GO:0006508">
    <property type="term" value="P:proteolysis"/>
    <property type="evidence" value="ECO:0007669"/>
    <property type="project" value="InterPro"/>
</dbReference>
<keyword evidence="2" id="KW-0007">Acetylation</keyword>
<dbReference type="AlphaFoldDB" id="A0A7X6DU41"/>
<dbReference type="GO" id="GO:0004252">
    <property type="term" value="F:serine-type endopeptidase activity"/>
    <property type="evidence" value="ECO:0007669"/>
    <property type="project" value="InterPro"/>
</dbReference>
<sequence>MTKRLQRDEASLWRSRFRAPILSCVQLASSNPSRGLVCLNKTGVFQLYAWDLMREALSTLTDAPEGVMHGLISPEGEYVTYFQDNQGNEIGRLVRVPFHGGAPEDLTPNLPPYSTFDYAFSPSGNVFGILLAKEGLFHLYCINLGPGGAIGAPRLIHHSAQALLGLSLSFGGEIVVAGSTEQREQLHISLTAYDTTSGNRIATLQDGAKDTLRGVAFSPISGDFRLLASTTRSGVERPLLWNPRTKERRDLEFNEIDGALLPVAWSADGRRLLLMQMNRAVQQLYLYDITDNRLTRLTHPSGTFGPLGGGTCFGINGDLFFRWQDATHPAEVIILDGKTGARKKSALNAGPAIPARPWRSITFQSSDGEPIQGWLALPEGDGPFPTILSIHGGPEMALTECFSVWSQAWLDHRFAFLTINYRGSTTFGRAFQEKIWGNPGYWEVEDLAAAHTWLVREGIANPNQIFLTGWSYGGYLTLLALGKYPALWAGGMAGTAIADWALAYEDSADTIKAYTDAFFGGSPVQRPEQYAASSPMTYAEQVKAPLLIFQGKSDTRTPARQIEFYEKKMRSLGKTIEVHWVDAGHFGIAAQVKQLILYQERMLQFAFEVLEVGGNQSGSLAKH</sequence>